<dbReference type="GO" id="GO:0003677">
    <property type="term" value="F:DNA binding"/>
    <property type="evidence" value="ECO:0007669"/>
    <property type="project" value="UniProtKB-KW"/>
</dbReference>
<feature type="domain" description="HTH marR-type" evidence="4">
    <location>
        <begin position="7"/>
        <end position="143"/>
    </location>
</feature>
<evidence type="ECO:0000256" key="3">
    <source>
        <dbReference type="ARBA" id="ARBA00023163"/>
    </source>
</evidence>
<dbReference type="PROSITE" id="PS50995">
    <property type="entry name" value="HTH_MARR_2"/>
    <property type="match status" value="1"/>
</dbReference>
<dbReference type="PANTHER" id="PTHR42756:SF1">
    <property type="entry name" value="TRANSCRIPTIONAL REPRESSOR OF EMRAB OPERON"/>
    <property type="match status" value="1"/>
</dbReference>
<reference evidence="6" key="1">
    <citation type="journal article" date="2019" name="Int. J. Syst. Evol. Microbiol.">
        <title>The Global Catalogue of Microorganisms (GCM) 10K type strain sequencing project: providing services to taxonomists for standard genome sequencing and annotation.</title>
        <authorList>
            <consortium name="The Broad Institute Genomics Platform"/>
            <consortium name="The Broad Institute Genome Sequencing Center for Infectious Disease"/>
            <person name="Wu L."/>
            <person name="Ma J."/>
        </authorList>
    </citation>
    <scope>NUCLEOTIDE SEQUENCE [LARGE SCALE GENOMIC DNA]</scope>
    <source>
        <strain evidence="6">CGMCC 1.14993</strain>
    </source>
</reference>
<dbReference type="SMART" id="SM00347">
    <property type="entry name" value="HTH_MARR"/>
    <property type="match status" value="1"/>
</dbReference>
<protein>
    <submittedName>
        <fullName evidence="5">MarR family transcriptional regulator</fullName>
    </submittedName>
</protein>
<comment type="caution">
    <text evidence="5">The sequence shown here is derived from an EMBL/GenBank/DDBJ whole genome shotgun (WGS) entry which is preliminary data.</text>
</comment>
<organism evidence="5 6">
    <name type="scientific">Gottfriedia solisilvae</name>
    <dbReference type="NCBI Taxonomy" id="1516104"/>
    <lineage>
        <taxon>Bacteria</taxon>
        <taxon>Bacillati</taxon>
        <taxon>Bacillota</taxon>
        <taxon>Bacilli</taxon>
        <taxon>Bacillales</taxon>
        <taxon>Bacillaceae</taxon>
        <taxon>Gottfriedia</taxon>
    </lineage>
</organism>
<evidence type="ECO:0000313" key="6">
    <source>
        <dbReference type="Proteomes" id="UP000626244"/>
    </source>
</evidence>
<keyword evidence="2" id="KW-0238">DNA-binding</keyword>
<gene>
    <name evidence="5" type="ORF">GCM10007380_33110</name>
</gene>
<dbReference type="EMBL" id="BMHB01000002">
    <property type="protein sequence ID" value="GGI16467.1"/>
    <property type="molecule type" value="Genomic_DNA"/>
</dbReference>
<keyword evidence="3" id="KW-0804">Transcription</keyword>
<dbReference type="PRINTS" id="PR00598">
    <property type="entry name" value="HTHMARR"/>
</dbReference>
<dbReference type="Pfam" id="PF01047">
    <property type="entry name" value="MarR"/>
    <property type="match status" value="1"/>
</dbReference>
<dbReference type="OrthoDB" id="9799747at2"/>
<keyword evidence="6" id="KW-1185">Reference proteome</keyword>
<proteinExistence type="predicted"/>
<sequence length="148" mass="16890">MIRKNKSGEVLETLFKTTHQLHRLFENNLSKYETPVVLTGPRLRLLVTVLEAGEIRMSDIALKLGIQPRTVTQFVDALEKEKYLIRMPDPMDRRATLLKVADHAINDINQARASMSLAAEETLKNISQEDQEQILKILKLIGNLEDIN</sequence>
<dbReference type="AlphaFoldDB" id="A0A8J3AKW1"/>
<evidence type="ECO:0000313" key="5">
    <source>
        <dbReference type="EMBL" id="GGI16467.1"/>
    </source>
</evidence>
<dbReference type="SUPFAM" id="SSF46785">
    <property type="entry name" value="Winged helix' DNA-binding domain"/>
    <property type="match status" value="1"/>
</dbReference>
<evidence type="ECO:0000259" key="4">
    <source>
        <dbReference type="PROSITE" id="PS50995"/>
    </source>
</evidence>
<dbReference type="Proteomes" id="UP000626244">
    <property type="component" value="Unassembled WGS sequence"/>
</dbReference>
<evidence type="ECO:0000256" key="1">
    <source>
        <dbReference type="ARBA" id="ARBA00023015"/>
    </source>
</evidence>
<dbReference type="PANTHER" id="PTHR42756">
    <property type="entry name" value="TRANSCRIPTIONAL REGULATOR, MARR"/>
    <property type="match status" value="1"/>
</dbReference>
<accession>A0A8J3AKW1</accession>
<dbReference type="InterPro" id="IPR036388">
    <property type="entry name" value="WH-like_DNA-bd_sf"/>
</dbReference>
<dbReference type="InterPro" id="IPR000835">
    <property type="entry name" value="HTH_MarR-typ"/>
</dbReference>
<name>A0A8J3AKW1_9BACI</name>
<dbReference type="GO" id="GO:0003700">
    <property type="term" value="F:DNA-binding transcription factor activity"/>
    <property type="evidence" value="ECO:0007669"/>
    <property type="project" value="InterPro"/>
</dbReference>
<evidence type="ECO:0000256" key="2">
    <source>
        <dbReference type="ARBA" id="ARBA00023125"/>
    </source>
</evidence>
<dbReference type="Gene3D" id="1.10.10.10">
    <property type="entry name" value="Winged helix-like DNA-binding domain superfamily/Winged helix DNA-binding domain"/>
    <property type="match status" value="1"/>
</dbReference>
<dbReference type="InterPro" id="IPR036390">
    <property type="entry name" value="WH_DNA-bd_sf"/>
</dbReference>
<keyword evidence="1" id="KW-0805">Transcription regulation</keyword>
<dbReference type="RefSeq" id="WP_088001064.1">
    <property type="nucleotide sequence ID" value="NZ_BMHB01000002.1"/>
</dbReference>